<dbReference type="Proteomes" id="UP001174136">
    <property type="component" value="Unassembled WGS sequence"/>
</dbReference>
<sequence length="120" mass="13527">MNISLNPHESRTTVHFSGAVSSPSSANTQLHKLCTQNIYVDDCLKSVSMVDEEILLIKELTAACQRGGFHLSIYRAKEVKELNLDRDRLPTERALVVQWCVEDANFTLPSRRLQSPSWGL</sequence>
<accession>A0AA47NAE1</accession>
<dbReference type="PANTHER" id="PTHR47331">
    <property type="entry name" value="PHD-TYPE DOMAIN-CONTAINING PROTEIN"/>
    <property type="match status" value="1"/>
</dbReference>
<keyword evidence="2" id="KW-1185">Reference proteome</keyword>
<evidence type="ECO:0000313" key="2">
    <source>
        <dbReference type="Proteomes" id="UP001174136"/>
    </source>
</evidence>
<dbReference type="PANTHER" id="PTHR47331:SF1">
    <property type="entry name" value="GAG-LIKE PROTEIN"/>
    <property type="match status" value="1"/>
</dbReference>
<evidence type="ECO:0000313" key="1">
    <source>
        <dbReference type="EMBL" id="KAK0155393.1"/>
    </source>
</evidence>
<name>A0AA47NAE1_MERPO</name>
<gene>
    <name evidence="1" type="ORF">N1851_002191</name>
</gene>
<dbReference type="EMBL" id="JAOPHQ010000287">
    <property type="protein sequence ID" value="KAK0155393.1"/>
    <property type="molecule type" value="Genomic_DNA"/>
</dbReference>
<comment type="caution">
    <text evidence="1">The sequence shown here is derived from an EMBL/GenBank/DDBJ whole genome shotgun (WGS) entry which is preliminary data.</text>
</comment>
<protein>
    <submittedName>
        <fullName evidence="1">Uncharacterized protein</fullName>
    </submittedName>
</protein>
<reference evidence="1" key="1">
    <citation type="journal article" date="2023" name="Front. Mar. Sci.">
        <title>A new Merluccius polli reference genome to investigate the effects of global change in West African waters.</title>
        <authorList>
            <person name="Mateo J.L."/>
            <person name="Blanco-Fernandez C."/>
            <person name="Garcia-Vazquez E."/>
            <person name="Machado-Schiaffino G."/>
        </authorList>
    </citation>
    <scope>NUCLEOTIDE SEQUENCE</scope>
    <source>
        <strain evidence="1">C29</strain>
        <tissue evidence="1">Fin</tissue>
    </source>
</reference>
<dbReference type="AlphaFoldDB" id="A0AA47NAE1"/>
<organism evidence="1 2">
    <name type="scientific">Merluccius polli</name>
    <name type="common">Benguela hake</name>
    <name type="synonym">Merluccius cadenati</name>
    <dbReference type="NCBI Taxonomy" id="89951"/>
    <lineage>
        <taxon>Eukaryota</taxon>
        <taxon>Metazoa</taxon>
        <taxon>Chordata</taxon>
        <taxon>Craniata</taxon>
        <taxon>Vertebrata</taxon>
        <taxon>Euteleostomi</taxon>
        <taxon>Actinopterygii</taxon>
        <taxon>Neopterygii</taxon>
        <taxon>Teleostei</taxon>
        <taxon>Neoteleostei</taxon>
        <taxon>Acanthomorphata</taxon>
        <taxon>Zeiogadaria</taxon>
        <taxon>Gadariae</taxon>
        <taxon>Gadiformes</taxon>
        <taxon>Gadoidei</taxon>
        <taxon>Merlucciidae</taxon>
        <taxon>Merluccius</taxon>
    </lineage>
</organism>
<proteinExistence type="predicted"/>